<dbReference type="InterPro" id="IPR027806">
    <property type="entry name" value="HARBI1_dom"/>
</dbReference>
<dbReference type="VEuPathDB" id="FungiDB:H310_12991"/>
<dbReference type="RefSeq" id="XP_008878531.1">
    <property type="nucleotide sequence ID" value="XM_008880309.1"/>
</dbReference>
<dbReference type="AlphaFoldDB" id="A0A024TGQ0"/>
<evidence type="ECO:0000256" key="1">
    <source>
        <dbReference type="ARBA" id="ARBA00001968"/>
    </source>
</evidence>
<comment type="cofactor">
    <cofactor evidence="1">
        <name>a divalent metal cation</name>
        <dbReference type="ChEBI" id="CHEBI:60240"/>
    </cofactor>
</comment>
<proteinExistence type="predicted"/>
<keyword evidence="2" id="KW-0479">Metal-binding</keyword>
<evidence type="ECO:0000259" key="3">
    <source>
        <dbReference type="Pfam" id="PF13359"/>
    </source>
</evidence>
<organism evidence="4">
    <name type="scientific">Aphanomyces invadans</name>
    <dbReference type="NCBI Taxonomy" id="157072"/>
    <lineage>
        <taxon>Eukaryota</taxon>
        <taxon>Sar</taxon>
        <taxon>Stramenopiles</taxon>
        <taxon>Oomycota</taxon>
        <taxon>Saprolegniomycetes</taxon>
        <taxon>Saprolegniales</taxon>
        <taxon>Verrucalvaceae</taxon>
        <taxon>Aphanomyces</taxon>
    </lineage>
</organism>
<dbReference type="GeneID" id="20090041"/>
<sequence>MSFLDVVHPYLMRKYVDANAVKWTMQEMHAKGIRFETYAYGRYATDVTFQQTNIPVGSYAEKKLYYSGKHHLYGHKVEVSVLPNGMEINCTRHYKGSVADKTIFDENIEFHRTNLSKRPSEFDMSDETVPGERHSQWAVLADKGYQGIQRDVRAVIPTRKPAGGMLTFEQQATNDRIATDRVVVENFFGRMKSLRAVSSDIYRWSRKNYDIIFQTCVALTNVHLRFNPLRAEDGDVNVQYVNRLNAIGSKMIKDKKKAQATYREKRRTRLSMFLASESAFAADAHGSETELGSDSNDDFGGSYLF</sequence>
<dbReference type="OrthoDB" id="77257at2759"/>
<dbReference type="eggNOG" id="ENOG502RYHR">
    <property type="taxonomic scope" value="Eukaryota"/>
</dbReference>
<dbReference type="GO" id="GO:0046872">
    <property type="term" value="F:metal ion binding"/>
    <property type="evidence" value="ECO:0007669"/>
    <property type="project" value="UniProtKB-KW"/>
</dbReference>
<gene>
    <name evidence="4" type="ORF">H310_12991</name>
</gene>
<name>A0A024TGQ0_9STRA</name>
<accession>A0A024TGQ0</accession>
<evidence type="ECO:0000256" key="2">
    <source>
        <dbReference type="ARBA" id="ARBA00022723"/>
    </source>
</evidence>
<evidence type="ECO:0000313" key="4">
    <source>
        <dbReference type="EMBL" id="ETV92761.1"/>
    </source>
</evidence>
<feature type="domain" description="DDE Tnp4" evidence="3">
    <location>
        <begin position="58"/>
        <end position="221"/>
    </location>
</feature>
<reference evidence="4" key="1">
    <citation type="submission" date="2013-12" db="EMBL/GenBank/DDBJ databases">
        <title>The Genome Sequence of Aphanomyces invadans NJM9701.</title>
        <authorList>
            <consortium name="The Broad Institute Genomics Platform"/>
            <person name="Russ C."/>
            <person name="Tyler B."/>
            <person name="van West P."/>
            <person name="Dieguez-Uribeondo J."/>
            <person name="Young S.K."/>
            <person name="Zeng Q."/>
            <person name="Gargeya S."/>
            <person name="Fitzgerald M."/>
            <person name="Abouelleil A."/>
            <person name="Alvarado L."/>
            <person name="Chapman S.B."/>
            <person name="Gainer-Dewar J."/>
            <person name="Goldberg J."/>
            <person name="Griggs A."/>
            <person name="Gujja S."/>
            <person name="Hansen M."/>
            <person name="Howarth C."/>
            <person name="Imamovic A."/>
            <person name="Ireland A."/>
            <person name="Larimer J."/>
            <person name="McCowan C."/>
            <person name="Murphy C."/>
            <person name="Pearson M."/>
            <person name="Poon T.W."/>
            <person name="Priest M."/>
            <person name="Roberts A."/>
            <person name="Saif S."/>
            <person name="Shea T."/>
            <person name="Sykes S."/>
            <person name="Wortman J."/>
            <person name="Nusbaum C."/>
            <person name="Birren B."/>
        </authorList>
    </citation>
    <scope>NUCLEOTIDE SEQUENCE [LARGE SCALE GENOMIC DNA]</scope>
    <source>
        <strain evidence="4">NJM9701</strain>
    </source>
</reference>
<protein>
    <recommendedName>
        <fullName evidence="3">DDE Tnp4 domain-containing protein</fullName>
    </recommendedName>
</protein>
<dbReference type="EMBL" id="KI913997">
    <property type="protein sequence ID" value="ETV92761.1"/>
    <property type="molecule type" value="Genomic_DNA"/>
</dbReference>
<dbReference type="Pfam" id="PF13359">
    <property type="entry name" value="DDE_Tnp_4"/>
    <property type="match status" value="1"/>
</dbReference>